<reference evidence="1 2" key="1">
    <citation type="journal article" date="2020" name="ISME J.">
        <title>Uncovering the hidden diversity of litter-decomposition mechanisms in mushroom-forming fungi.</title>
        <authorList>
            <person name="Floudas D."/>
            <person name="Bentzer J."/>
            <person name="Ahren D."/>
            <person name="Johansson T."/>
            <person name="Persson P."/>
            <person name="Tunlid A."/>
        </authorList>
    </citation>
    <scope>NUCLEOTIDE SEQUENCE [LARGE SCALE GENOMIC DNA]</scope>
    <source>
        <strain evidence="1 2">CBS 146.42</strain>
    </source>
</reference>
<dbReference type="Gene3D" id="3.40.50.300">
    <property type="entry name" value="P-loop containing nucleotide triphosphate hydrolases"/>
    <property type="match status" value="1"/>
</dbReference>
<dbReference type="Proteomes" id="UP000559027">
    <property type="component" value="Unassembled WGS sequence"/>
</dbReference>
<proteinExistence type="predicted"/>
<protein>
    <submittedName>
        <fullName evidence="1">Uncharacterized protein</fullName>
    </submittedName>
</protein>
<evidence type="ECO:0000313" key="2">
    <source>
        <dbReference type="Proteomes" id="UP000559027"/>
    </source>
</evidence>
<dbReference type="OrthoDB" id="3269685at2759"/>
<comment type="caution">
    <text evidence="1">The sequence shown here is derived from an EMBL/GenBank/DDBJ whole genome shotgun (WGS) entry which is preliminary data.</text>
</comment>
<dbReference type="InterPro" id="IPR027417">
    <property type="entry name" value="P-loop_NTPase"/>
</dbReference>
<dbReference type="AlphaFoldDB" id="A0A8H5LLG8"/>
<name>A0A8H5LLG8_9AGAR</name>
<keyword evidence="2" id="KW-1185">Reference proteome</keyword>
<gene>
    <name evidence="1" type="ORF">D9756_002824</name>
</gene>
<dbReference type="EMBL" id="JAACJO010000002">
    <property type="protein sequence ID" value="KAF5361910.1"/>
    <property type="molecule type" value="Genomic_DNA"/>
</dbReference>
<organism evidence="1 2">
    <name type="scientific">Leucocoprinus leucothites</name>
    <dbReference type="NCBI Taxonomy" id="201217"/>
    <lineage>
        <taxon>Eukaryota</taxon>
        <taxon>Fungi</taxon>
        <taxon>Dikarya</taxon>
        <taxon>Basidiomycota</taxon>
        <taxon>Agaricomycotina</taxon>
        <taxon>Agaricomycetes</taxon>
        <taxon>Agaricomycetidae</taxon>
        <taxon>Agaricales</taxon>
        <taxon>Agaricineae</taxon>
        <taxon>Agaricaceae</taxon>
        <taxon>Leucocoprinus</taxon>
    </lineage>
</organism>
<accession>A0A8H5LLG8</accession>
<sequence>MHVALTATCGKNAYPPSPSSVYLWNSSSLHLSSISFKNVTFNSRLHALGIDKVHLVQDWGDPSFRESFHTISLVHAHMPRDTTMIALTTSTTLLAGPESIALLNILGLAPGSFFFQRRSNIRHDMRDIYRVLNHGIGEWAFLDLDWILESARKTIIYCGTFSISFWLQIHFFTKAPQTRIRLYNSPCFPDYNRGSSLICRGP</sequence>
<evidence type="ECO:0000313" key="1">
    <source>
        <dbReference type="EMBL" id="KAF5361910.1"/>
    </source>
</evidence>